<dbReference type="AlphaFoldDB" id="A0A1B0AWA7"/>
<accession>A0A1B0AWA7</accession>
<reference evidence="2" key="1">
    <citation type="submission" date="2015-01" db="EMBL/GenBank/DDBJ databases">
        <authorList>
            <person name="Aksoy S."/>
            <person name="Warren W."/>
            <person name="Wilson R.K."/>
        </authorList>
    </citation>
    <scope>NUCLEOTIDE SEQUENCE [LARGE SCALE GENOMIC DNA]</scope>
    <source>
        <strain evidence="2">IAEA</strain>
    </source>
</reference>
<evidence type="ECO:0000313" key="2">
    <source>
        <dbReference type="Proteomes" id="UP000092460"/>
    </source>
</evidence>
<organism evidence="1 2">
    <name type="scientific">Glossina palpalis gambiensis</name>
    <dbReference type="NCBI Taxonomy" id="67801"/>
    <lineage>
        <taxon>Eukaryota</taxon>
        <taxon>Metazoa</taxon>
        <taxon>Ecdysozoa</taxon>
        <taxon>Arthropoda</taxon>
        <taxon>Hexapoda</taxon>
        <taxon>Insecta</taxon>
        <taxon>Pterygota</taxon>
        <taxon>Neoptera</taxon>
        <taxon>Endopterygota</taxon>
        <taxon>Diptera</taxon>
        <taxon>Brachycera</taxon>
        <taxon>Muscomorpha</taxon>
        <taxon>Hippoboscoidea</taxon>
        <taxon>Glossinidae</taxon>
        <taxon>Glossina</taxon>
    </lineage>
</organism>
<protein>
    <submittedName>
        <fullName evidence="1">Uncharacterized protein</fullName>
    </submittedName>
</protein>
<sequence>MYKKFYGSFISKSFPMLTGEYSFKDAERCSKCHRELELELEKYGFGKKPFQAGSTDILFTPSFIKAQYANSPGKKCIFLKCCRNNSIARSHGGHCQRLLQFKFPFHVLLCVAGLSKFAIASFFDASIDVIRSAWQYFL</sequence>
<dbReference type="Proteomes" id="UP000092460">
    <property type="component" value="Unassembled WGS sequence"/>
</dbReference>
<reference evidence="1" key="2">
    <citation type="submission" date="2020-05" db="UniProtKB">
        <authorList>
            <consortium name="EnsemblMetazoa"/>
        </authorList>
    </citation>
    <scope>IDENTIFICATION</scope>
    <source>
        <strain evidence="1">IAEA</strain>
    </source>
</reference>
<dbReference type="EMBL" id="JXJN01004616">
    <property type="status" value="NOT_ANNOTATED_CDS"/>
    <property type="molecule type" value="Genomic_DNA"/>
</dbReference>
<name>A0A1B0AWA7_9MUSC</name>
<proteinExistence type="predicted"/>
<evidence type="ECO:0000313" key="1">
    <source>
        <dbReference type="EnsemblMetazoa" id="GPPI010878-PA"/>
    </source>
</evidence>
<keyword evidence="2" id="KW-1185">Reference proteome</keyword>
<dbReference type="VEuPathDB" id="VectorBase:GPPI010878"/>
<dbReference type="EnsemblMetazoa" id="GPPI010878-RA">
    <property type="protein sequence ID" value="GPPI010878-PA"/>
    <property type="gene ID" value="GPPI010878"/>
</dbReference>